<dbReference type="Pfam" id="PF03401">
    <property type="entry name" value="TctC"/>
    <property type="match status" value="1"/>
</dbReference>
<keyword evidence="4" id="KW-1185">Reference proteome</keyword>
<accession>A0A1U7DCY1</accession>
<dbReference type="PANTHER" id="PTHR42928">
    <property type="entry name" value="TRICARBOXYLATE-BINDING PROTEIN"/>
    <property type="match status" value="1"/>
</dbReference>
<feature type="signal peptide" evidence="2">
    <location>
        <begin position="1"/>
        <end position="25"/>
    </location>
</feature>
<dbReference type="KEGG" id="tpro:Ga0080559_TMP422"/>
<reference evidence="3 4" key="1">
    <citation type="submission" date="2016-03" db="EMBL/GenBank/DDBJ databases">
        <title>Deep-sea bacteria in the southern Pacific.</title>
        <authorList>
            <person name="Tang K."/>
        </authorList>
    </citation>
    <scope>NUCLEOTIDE SEQUENCE [LARGE SCALE GENOMIC DNA]</scope>
    <source>
        <strain evidence="3 4">JLT2016</strain>
        <plasmid evidence="4">Plasmid ptpro1</plasmid>
    </source>
</reference>
<dbReference type="PANTHER" id="PTHR42928:SF5">
    <property type="entry name" value="BLR1237 PROTEIN"/>
    <property type="match status" value="1"/>
</dbReference>
<sequence length="310" mass="32202" precursor="true">MQRHFRLASLSLVAASGLAVGTASAQTMEMVVPFSAGGGTDTVARVFEPGFSEALSRTVVIRNNAGASGTIGAASVAQADADGNTVGYLPIGPVAIQPSLRDTSYDLDSYSYICQTTSTPVFLLQSDEADATSVQDWIDQGGSGRVVYGSSGPGTIPHLAMAAFASEAGMNAVHLPFDGTGTAMNAMAGGEIDLFVDTATVLEANNVTALAVFAPERLEAYPDIPTMAEAGFDLDFSVWQGVFAPAGLDSSQVETLAEACEAATRTDAFADLAEKTNTGVLYRGPEEFESFVRENAEMNAKILEEAGLVN</sequence>
<protein>
    <recommendedName>
        <fullName evidence="5">Tripartite-type tricarboxylate transporter, receptor component TctC</fullName>
    </recommendedName>
</protein>
<organism evidence="3 4">
    <name type="scientific">Salipiger profundus</name>
    <dbReference type="NCBI Taxonomy" id="1229727"/>
    <lineage>
        <taxon>Bacteria</taxon>
        <taxon>Pseudomonadati</taxon>
        <taxon>Pseudomonadota</taxon>
        <taxon>Alphaproteobacteria</taxon>
        <taxon>Rhodobacterales</taxon>
        <taxon>Roseobacteraceae</taxon>
        <taxon>Salipiger</taxon>
    </lineage>
</organism>
<proteinExistence type="inferred from homology"/>
<dbReference type="Gene3D" id="3.40.190.10">
    <property type="entry name" value="Periplasmic binding protein-like II"/>
    <property type="match status" value="1"/>
</dbReference>
<name>A0A1U7DCY1_9RHOB</name>
<evidence type="ECO:0000313" key="4">
    <source>
        <dbReference type="Proteomes" id="UP000186559"/>
    </source>
</evidence>
<geneLocation type="plasmid" evidence="4">
    <name>ptpro1</name>
</geneLocation>
<dbReference type="SUPFAM" id="SSF53850">
    <property type="entry name" value="Periplasmic binding protein-like II"/>
    <property type="match status" value="1"/>
</dbReference>
<dbReference type="CDD" id="cd07012">
    <property type="entry name" value="PBP2_Bug_TTT"/>
    <property type="match status" value="1"/>
</dbReference>
<dbReference type="Proteomes" id="UP000186559">
    <property type="component" value="Plasmid pTPRO1"/>
</dbReference>
<keyword evidence="2" id="KW-0732">Signal</keyword>
<dbReference type="InterPro" id="IPR005064">
    <property type="entry name" value="BUG"/>
</dbReference>
<dbReference type="EMBL" id="CP014797">
    <property type="protein sequence ID" value="APX25905.1"/>
    <property type="molecule type" value="Genomic_DNA"/>
</dbReference>
<evidence type="ECO:0008006" key="5">
    <source>
        <dbReference type="Google" id="ProtNLM"/>
    </source>
</evidence>
<keyword evidence="3" id="KW-0614">Plasmid</keyword>
<comment type="similarity">
    <text evidence="1">Belongs to the UPF0065 (bug) family.</text>
</comment>
<evidence type="ECO:0000313" key="3">
    <source>
        <dbReference type="EMBL" id="APX25905.1"/>
    </source>
</evidence>
<evidence type="ECO:0000256" key="2">
    <source>
        <dbReference type="SAM" id="SignalP"/>
    </source>
</evidence>
<dbReference type="Gene3D" id="3.40.190.150">
    <property type="entry name" value="Bordetella uptake gene, domain 1"/>
    <property type="match status" value="1"/>
</dbReference>
<dbReference type="RefSeq" id="WP_076625661.1">
    <property type="nucleotide sequence ID" value="NZ_CP014797.1"/>
</dbReference>
<dbReference type="PIRSF" id="PIRSF017082">
    <property type="entry name" value="YflP"/>
    <property type="match status" value="1"/>
</dbReference>
<dbReference type="InterPro" id="IPR042100">
    <property type="entry name" value="Bug_dom1"/>
</dbReference>
<feature type="chain" id="PRO_5010532705" description="Tripartite-type tricarboxylate transporter, receptor component TctC" evidence="2">
    <location>
        <begin position="26"/>
        <end position="310"/>
    </location>
</feature>
<dbReference type="AlphaFoldDB" id="A0A1U7DCY1"/>
<evidence type="ECO:0000256" key="1">
    <source>
        <dbReference type="ARBA" id="ARBA00006987"/>
    </source>
</evidence>
<gene>
    <name evidence="3" type="ORF">Ga0080559_TMP422</name>
</gene>
<dbReference type="OrthoDB" id="7248487at2"/>